<dbReference type="GO" id="GO:0005829">
    <property type="term" value="C:cytosol"/>
    <property type="evidence" value="ECO:0007669"/>
    <property type="project" value="TreeGrafter"/>
</dbReference>
<dbReference type="PANTHER" id="PTHR30160">
    <property type="entry name" value="TETRAACYLDISACCHARIDE 4'-KINASE-RELATED"/>
    <property type="match status" value="1"/>
</dbReference>
<name>A0A225M848_9BURK</name>
<evidence type="ECO:0000313" key="4">
    <source>
        <dbReference type="Proteomes" id="UP000214603"/>
    </source>
</evidence>
<dbReference type="OrthoDB" id="9797795at2"/>
<evidence type="ECO:0000313" key="3">
    <source>
        <dbReference type="EMBL" id="OWT56270.1"/>
    </source>
</evidence>
<reference evidence="4" key="1">
    <citation type="submission" date="2017-06" db="EMBL/GenBank/DDBJ databases">
        <title>Herbaspirillum phytohormonus sp. nov., isolated from the root nodule of Robinia pseudoacacia in lead-zinc mine.</title>
        <authorList>
            <person name="Fan M."/>
            <person name="Lin Y."/>
        </authorList>
    </citation>
    <scope>NUCLEOTIDE SEQUENCE [LARGE SCALE GENOMIC DNA]</scope>
    <source>
        <strain evidence="4">SC-089</strain>
    </source>
</reference>
<dbReference type="InterPro" id="IPR051199">
    <property type="entry name" value="LPS_LOS_Heptosyltrfase"/>
</dbReference>
<keyword evidence="1" id="KW-0328">Glycosyltransferase</keyword>
<organism evidence="3 4">
    <name type="scientific">Candidimonas nitroreducens</name>
    <dbReference type="NCBI Taxonomy" id="683354"/>
    <lineage>
        <taxon>Bacteria</taxon>
        <taxon>Pseudomonadati</taxon>
        <taxon>Pseudomonadota</taxon>
        <taxon>Betaproteobacteria</taxon>
        <taxon>Burkholderiales</taxon>
        <taxon>Alcaligenaceae</taxon>
        <taxon>Candidimonas</taxon>
    </lineage>
</organism>
<accession>A0A225M848</accession>
<dbReference type="AlphaFoldDB" id="A0A225M848"/>
<protein>
    <submittedName>
        <fullName evidence="3">Heptosyltransferase</fullName>
    </submittedName>
</protein>
<dbReference type="SUPFAM" id="SSF53756">
    <property type="entry name" value="UDP-Glycosyltransferase/glycogen phosphorylase"/>
    <property type="match status" value="1"/>
</dbReference>
<proteinExistence type="predicted"/>
<sequence>MPILSAIYVRLPNWIGDVCMCLPSLQALLDTGVPVVACARPWARDLLSAYDLAGFVEMHGRWREDRAAVDAHRKKSRHVHTRGLLLPDSLSSAMVFKFAGVPSAGYRDDGRSLILRWPLRKPPASLHAVESWYHATSQALTRWGLATKSNRPGPRLGLKLSARNLALGRQAAAEAGLEPGRFVLIAPTATGLHRGRVKVWPHFDALTRSLQELGHVVAMCPPPAELAEANANAPTALRLAPLHLGAFATLTALAGLVVCNDSGVSHIAAAADARQLTLFGVTERTRTGPWSPRATCLGSSTRWPTLDQVRDTACELLRQDPDQ</sequence>
<dbReference type="EMBL" id="NJIH01000011">
    <property type="protein sequence ID" value="OWT56270.1"/>
    <property type="molecule type" value="Genomic_DNA"/>
</dbReference>
<dbReference type="GO" id="GO:0008713">
    <property type="term" value="F:ADP-heptose-lipopolysaccharide heptosyltransferase activity"/>
    <property type="evidence" value="ECO:0007669"/>
    <property type="project" value="TreeGrafter"/>
</dbReference>
<dbReference type="Pfam" id="PF01075">
    <property type="entry name" value="Glyco_transf_9"/>
    <property type="match status" value="1"/>
</dbReference>
<keyword evidence="2 3" id="KW-0808">Transferase</keyword>
<dbReference type="InterPro" id="IPR002201">
    <property type="entry name" value="Glyco_trans_9"/>
</dbReference>
<evidence type="ECO:0000256" key="1">
    <source>
        <dbReference type="ARBA" id="ARBA00022676"/>
    </source>
</evidence>
<dbReference type="Proteomes" id="UP000214603">
    <property type="component" value="Unassembled WGS sequence"/>
</dbReference>
<dbReference type="GO" id="GO:0009244">
    <property type="term" value="P:lipopolysaccharide core region biosynthetic process"/>
    <property type="evidence" value="ECO:0007669"/>
    <property type="project" value="TreeGrafter"/>
</dbReference>
<evidence type="ECO:0000256" key="2">
    <source>
        <dbReference type="ARBA" id="ARBA00022679"/>
    </source>
</evidence>
<dbReference type="PANTHER" id="PTHR30160:SF7">
    <property type="entry name" value="ADP-HEPTOSE--LPS HEPTOSYLTRANSFERASE 2"/>
    <property type="match status" value="1"/>
</dbReference>
<dbReference type="RefSeq" id="WP_088605147.1">
    <property type="nucleotide sequence ID" value="NZ_NJIH01000011.1"/>
</dbReference>
<dbReference type="Gene3D" id="3.40.50.2000">
    <property type="entry name" value="Glycogen Phosphorylase B"/>
    <property type="match status" value="2"/>
</dbReference>
<gene>
    <name evidence="3" type="ORF">CEY11_19850</name>
</gene>
<keyword evidence="4" id="KW-1185">Reference proteome</keyword>
<comment type="caution">
    <text evidence="3">The sequence shown here is derived from an EMBL/GenBank/DDBJ whole genome shotgun (WGS) entry which is preliminary data.</text>
</comment>